<gene>
    <name evidence="8" type="ORF">P5673_016060</name>
</gene>
<keyword evidence="2" id="KW-1003">Cell membrane</keyword>
<organism evidence="8 9">
    <name type="scientific">Acropora cervicornis</name>
    <name type="common">Staghorn coral</name>
    <dbReference type="NCBI Taxonomy" id="6130"/>
    <lineage>
        <taxon>Eukaryota</taxon>
        <taxon>Metazoa</taxon>
        <taxon>Cnidaria</taxon>
        <taxon>Anthozoa</taxon>
        <taxon>Hexacorallia</taxon>
        <taxon>Scleractinia</taxon>
        <taxon>Astrocoeniina</taxon>
        <taxon>Acroporidae</taxon>
        <taxon>Acropora</taxon>
    </lineage>
</organism>
<feature type="transmembrane region" description="Helical" evidence="6">
    <location>
        <begin position="24"/>
        <end position="49"/>
    </location>
</feature>
<comment type="caution">
    <text evidence="8">The sequence shown here is derived from an EMBL/GenBank/DDBJ whole genome shotgun (WGS) entry which is preliminary data.</text>
</comment>
<dbReference type="EMBL" id="JARQWQ010000034">
    <property type="protein sequence ID" value="KAK2560943.1"/>
    <property type="molecule type" value="Genomic_DNA"/>
</dbReference>
<proteinExistence type="predicted"/>
<evidence type="ECO:0000313" key="8">
    <source>
        <dbReference type="EMBL" id="KAK2560943.1"/>
    </source>
</evidence>
<protein>
    <submittedName>
        <fullName evidence="8">Adenosine receptor A2a</fullName>
    </submittedName>
</protein>
<dbReference type="Gene3D" id="1.20.1070.10">
    <property type="entry name" value="Rhodopsin 7-helix transmembrane proteins"/>
    <property type="match status" value="2"/>
</dbReference>
<dbReference type="GO" id="GO:0004930">
    <property type="term" value="F:G protein-coupled receptor activity"/>
    <property type="evidence" value="ECO:0007669"/>
    <property type="project" value="InterPro"/>
</dbReference>
<feature type="domain" description="G-protein coupled receptors family 1 profile" evidence="7">
    <location>
        <begin position="41"/>
        <end position="281"/>
    </location>
</feature>
<feature type="transmembrane region" description="Helical" evidence="6">
    <location>
        <begin position="97"/>
        <end position="122"/>
    </location>
</feature>
<dbReference type="InterPro" id="IPR017452">
    <property type="entry name" value="GPCR_Rhodpsn_7TM"/>
</dbReference>
<sequence length="304" mass="34651">MNENSVFNFPVYCSIELTSLANPLIYLSVFNIAIAIIVIVGNTVILIALRKETSLHLPSKVLIRTLAATDLCIGIVEFFFVAYWMSLLNNRMQLCHVTLVIHVVAATILFVVSLLTITAISVDRLLALLLGLRYRQVVTTKRVYAVLTAVGVYPGFGVAIGFYSREAYQIFASMTVAGCMIISVYCYSKIFYRLHHHRTQVRSNDQANEAVLANMMRYRKSVSSAIWLQFVFVFCYFPYFAVSPFVYQGRDKGRSLKVLFLALYATTTFMFFNSMLNPMLYCWKIKEVRRVVKDTLKQIPCSLH</sequence>
<reference evidence="8" key="2">
    <citation type="journal article" date="2023" name="Science">
        <title>Genomic signatures of disease resistance in endangered staghorn corals.</title>
        <authorList>
            <person name="Vollmer S.V."/>
            <person name="Selwyn J.D."/>
            <person name="Despard B.A."/>
            <person name="Roesel C.L."/>
        </authorList>
    </citation>
    <scope>NUCLEOTIDE SEQUENCE</scope>
    <source>
        <strain evidence="8">K2</strain>
    </source>
</reference>
<dbReference type="InterPro" id="IPR000276">
    <property type="entry name" value="GPCR_Rhodpsn"/>
</dbReference>
<dbReference type="AlphaFoldDB" id="A0AAD9V4H8"/>
<evidence type="ECO:0000259" key="7">
    <source>
        <dbReference type="PROSITE" id="PS50262"/>
    </source>
</evidence>
<keyword evidence="8" id="KW-0675">Receptor</keyword>
<feature type="transmembrane region" description="Helical" evidence="6">
    <location>
        <begin position="259"/>
        <end position="283"/>
    </location>
</feature>
<dbReference type="GO" id="GO:0005886">
    <property type="term" value="C:plasma membrane"/>
    <property type="evidence" value="ECO:0007669"/>
    <property type="project" value="UniProtKB-SubCell"/>
</dbReference>
<comment type="subcellular location">
    <subcellularLocation>
        <location evidence="1">Cell membrane</location>
        <topology evidence="1">Multi-pass membrane protein</topology>
    </subcellularLocation>
</comment>
<evidence type="ECO:0000256" key="6">
    <source>
        <dbReference type="SAM" id="Phobius"/>
    </source>
</evidence>
<feature type="transmembrane region" description="Helical" evidence="6">
    <location>
        <begin position="61"/>
        <end position="85"/>
    </location>
</feature>
<evidence type="ECO:0000256" key="2">
    <source>
        <dbReference type="ARBA" id="ARBA00022475"/>
    </source>
</evidence>
<evidence type="ECO:0000256" key="5">
    <source>
        <dbReference type="ARBA" id="ARBA00023136"/>
    </source>
</evidence>
<name>A0AAD9V4H8_ACRCE</name>
<dbReference type="SUPFAM" id="SSF81321">
    <property type="entry name" value="Family A G protein-coupled receptor-like"/>
    <property type="match status" value="1"/>
</dbReference>
<reference evidence="8" key="1">
    <citation type="journal article" date="2023" name="G3 (Bethesda)">
        <title>Whole genome assembly and annotation of the endangered Caribbean coral Acropora cervicornis.</title>
        <authorList>
            <person name="Selwyn J.D."/>
            <person name="Vollmer S.V."/>
        </authorList>
    </citation>
    <scope>NUCLEOTIDE SEQUENCE</scope>
    <source>
        <strain evidence="8">K2</strain>
    </source>
</reference>
<keyword evidence="5 6" id="KW-0472">Membrane</keyword>
<keyword evidence="3 6" id="KW-0812">Transmembrane</keyword>
<dbReference type="PANTHER" id="PTHR22750">
    <property type="entry name" value="G-PROTEIN COUPLED RECEPTOR"/>
    <property type="match status" value="1"/>
</dbReference>
<dbReference type="Pfam" id="PF00001">
    <property type="entry name" value="7tm_1"/>
    <property type="match status" value="2"/>
</dbReference>
<dbReference type="PRINTS" id="PR00237">
    <property type="entry name" value="GPCRRHODOPSN"/>
</dbReference>
<feature type="transmembrane region" description="Helical" evidence="6">
    <location>
        <begin position="225"/>
        <end position="247"/>
    </location>
</feature>
<evidence type="ECO:0000256" key="1">
    <source>
        <dbReference type="ARBA" id="ARBA00004651"/>
    </source>
</evidence>
<feature type="transmembrane region" description="Helical" evidence="6">
    <location>
        <begin position="170"/>
        <end position="188"/>
    </location>
</feature>
<keyword evidence="9" id="KW-1185">Reference proteome</keyword>
<feature type="transmembrane region" description="Helical" evidence="6">
    <location>
        <begin position="143"/>
        <end position="164"/>
    </location>
</feature>
<dbReference type="Proteomes" id="UP001249851">
    <property type="component" value="Unassembled WGS sequence"/>
</dbReference>
<accession>A0AAD9V4H8</accession>
<dbReference type="PROSITE" id="PS50262">
    <property type="entry name" value="G_PROTEIN_RECEP_F1_2"/>
    <property type="match status" value="1"/>
</dbReference>
<dbReference type="CDD" id="cd00637">
    <property type="entry name" value="7tm_classA_rhodopsin-like"/>
    <property type="match status" value="1"/>
</dbReference>
<evidence type="ECO:0000256" key="3">
    <source>
        <dbReference type="ARBA" id="ARBA00022692"/>
    </source>
</evidence>
<evidence type="ECO:0000313" key="9">
    <source>
        <dbReference type="Proteomes" id="UP001249851"/>
    </source>
</evidence>
<keyword evidence="4 6" id="KW-1133">Transmembrane helix</keyword>
<evidence type="ECO:0000256" key="4">
    <source>
        <dbReference type="ARBA" id="ARBA00022989"/>
    </source>
</evidence>